<evidence type="ECO:0000256" key="1">
    <source>
        <dbReference type="ARBA" id="ARBA00010231"/>
    </source>
</evidence>
<dbReference type="NCBIfam" id="TIGR01455">
    <property type="entry name" value="glmM"/>
    <property type="match status" value="1"/>
</dbReference>
<dbReference type="EC" id="5.4.2.10" evidence="6"/>
<feature type="binding site" evidence="6">
    <location>
        <position position="273"/>
    </location>
    <ligand>
        <name>Mg(2+)</name>
        <dbReference type="ChEBI" id="CHEBI:18420"/>
    </ligand>
</feature>
<evidence type="ECO:0000313" key="11">
    <source>
        <dbReference type="EMBL" id="SFK88144.1"/>
    </source>
</evidence>
<protein>
    <recommendedName>
        <fullName evidence="6">Phosphoglucosamine mutase</fullName>
        <ecNumber evidence="6">5.4.2.10</ecNumber>
    </recommendedName>
</protein>
<comment type="function">
    <text evidence="6">Catalyzes the conversion of glucosamine-6-phosphate to glucosamine-1-phosphate.</text>
</comment>
<evidence type="ECO:0000259" key="10">
    <source>
        <dbReference type="Pfam" id="PF02880"/>
    </source>
</evidence>
<feature type="modified residue" description="Phosphoserine" evidence="6">
    <location>
        <position position="134"/>
    </location>
</feature>
<dbReference type="NCBIfam" id="NF008139">
    <property type="entry name" value="PRK10887.1"/>
    <property type="match status" value="1"/>
</dbReference>
<dbReference type="EMBL" id="FOSP01000019">
    <property type="protein sequence ID" value="SFK88144.1"/>
    <property type="molecule type" value="Genomic_DNA"/>
</dbReference>
<dbReference type="PANTHER" id="PTHR42946:SF1">
    <property type="entry name" value="PHOSPHOGLUCOMUTASE (ALPHA-D-GLUCOSE-1,6-BISPHOSPHATE-DEPENDENT)"/>
    <property type="match status" value="1"/>
</dbReference>
<dbReference type="FunFam" id="3.30.310.50:FF:000001">
    <property type="entry name" value="Phosphoglucosamine mutase"/>
    <property type="match status" value="1"/>
</dbReference>
<reference evidence="12" key="1">
    <citation type="submission" date="2016-10" db="EMBL/GenBank/DDBJ databases">
        <authorList>
            <person name="Varghese N."/>
            <person name="Submissions S."/>
        </authorList>
    </citation>
    <scope>NUCLEOTIDE SEQUENCE [LARGE SCALE GENOMIC DNA]</scope>
    <source>
        <strain evidence="12">Nm69</strain>
    </source>
</reference>
<evidence type="ECO:0000259" key="7">
    <source>
        <dbReference type="Pfam" id="PF00408"/>
    </source>
</evidence>
<evidence type="ECO:0000313" key="12">
    <source>
        <dbReference type="Proteomes" id="UP000199533"/>
    </source>
</evidence>
<keyword evidence="3 6" id="KW-0479">Metal-binding</keyword>
<dbReference type="GO" id="GO:0006048">
    <property type="term" value="P:UDP-N-acetylglucosamine biosynthetic process"/>
    <property type="evidence" value="ECO:0007669"/>
    <property type="project" value="TreeGrafter"/>
</dbReference>
<organism evidence="11 12">
    <name type="scientific">Nitrosomonas aestuarii</name>
    <dbReference type="NCBI Taxonomy" id="52441"/>
    <lineage>
        <taxon>Bacteria</taxon>
        <taxon>Pseudomonadati</taxon>
        <taxon>Pseudomonadota</taxon>
        <taxon>Betaproteobacteria</taxon>
        <taxon>Nitrosomonadales</taxon>
        <taxon>Nitrosomonadaceae</taxon>
        <taxon>Nitrosomonas</taxon>
    </lineage>
</organism>
<dbReference type="InterPro" id="IPR016055">
    <property type="entry name" value="A-D-PHexomutase_a/b/a-I/II/III"/>
</dbReference>
<dbReference type="Gene3D" id="3.40.120.10">
    <property type="entry name" value="Alpha-D-Glucose-1,6-Bisphosphate, subunit A, domain 3"/>
    <property type="match status" value="3"/>
</dbReference>
<dbReference type="PRINTS" id="PR00509">
    <property type="entry name" value="PGMPMM"/>
</dbReference>
<dbReference type="InterPro" id="IPR005845">
    <property type="entry name" value="A-D-PHexomutase_a/b/a-II"/>
</dbReference>
<dbReference type="InterPro" id="IPR005841">
    <property type="entry name" value="Alpha-D-phosphohexomutase_SF"/>
</dbReference>
<dbReference type="GO" id="GO:0009252">
    <property type="term" value="P:peptidoglycan biosynthetic process"/>
    <property type="evidence" value="ECO:0007669"/>
    <property type="project" value="TreeGrafter"/>
</dbReference>
<keyword evidence="2 6" id="KW-0597">Phosphoprotein</keyword>
<evidence type="ECO:0000259" key="9">
    <source>
        <dbReference type="Pfam" id="PF02879"/>
    </source>
</evidence>
<name>A0A1I4D383_9PROT</name>
<dbReference type="InterPro" id="IPR050060">
    <property type="entry name" value="Phosphoglucosamine_mutase"/>
</dbReference>
<evidence type="ECO:0000259" key="8">
    <source>
        <dbReference type="Pfam" id="PF02878"/>
    </source>
</evidence>
<dbReference type="SUPFAM" id="SSF53738">
    <property type="entry name" value="Phosphoglucomutase, first 3 domains"/>
    <property type="match status" value="3"/>
</dbReference>
<comment type="catalytic activity">
    <reaction evidence="6">
        <text>alpha-D-glucosamine 1-phosphate = D-glucosamine 6-phosphate</text>
        <dbReference type="Rhea" id="RHEA:23424"/>
        <dbReference type="ChEBI" id="CHEBI:58516"/>
        <dbReference type="ChEBI" id="CHEBI:58725"/>
        <dbReference type="EC" id="5.4.2.10"/>
    </reaction>
</comment>
<evidence type="ECO:0000256" key="3">
    <source>
        <dbReference type="ARBA" id="ARBA00022723"/>
    </source>
</evidence>
<dbReference type="PANTHER" id="PTHR42946">
    <property type="entry name" value="PHOSPHOHEXOSE MUTASE"/>
    <property type="match status" value="1"/>
</dbReference>
<sequence>MLNYNISIAVYKKEQYLLTYTLNCKSLTKKFFGTDGIRGRVGEDPITPNRILSLGYSAGKVLAAKDWHLMEGERPVVLIGKDTRVSGYMLESALQAGLSAAGVDVLLSGPMPTSAIAYLIRALRLQAGIVISASHNLFEDNGVKFFSADGTKLPDEIERQIEAGINVPIVTMPSSQLGKVQRLRDASGRYIEFCKSTFPYHLDLRGLRIVVDCANGAAYHIAGHVFHELGADVVTIGNEPNGLNINLDCGATHCSTLQEAVKLHQADLGIALDGDGDRVAMVDEKGTLYDGDQLIYLIARHRQQAGFMQGGVVGTLMTNMAIENGFEGMGIPFQRAKVGDRYVMELLRENNWYLGGESSGHIICMDKHTTGDGIISALQVLHALCDMQLTLAESLQDIALYPSRLVNVKILQPFDFANHSEVRTVVKNAESDLSTQGRILLRASGTEPLIRVMVEGESDKKVNFWAEQISGVIRNICK</sequence>
<dbReference type="Gene3D" id="3.30.310.50">
    <property type="entry name" value="Alpha-D-phosphohexomutase, C-terminal domain"/>
    <property type="match status" value="1"/>
</dbReference>
<comment type="similarity">
    <text evidence="1 6">Belongs to the phosphohexose mutase family.</text>
</comment>
<evidence type="ECO:0000256" key="6">
    <source>
        <dbReference type="HAMAP-Rule" id="MF_01554"/>
    </source>
</evidence>
<dbReference type="AlphaFoldDB" id="A0A1I4D383"/>
<dbReference type="GO" id="GO:0005829">
    <property type="term" value="C:cytosol"/>
    <property type="evidence" value="ECO:0007669"/>
    <property type="project" value="TreeGrafter"/>
</dbReference>
<feature type="binding site" description="via phosphate group" evidence="6">
    <location>
        <position position="134"/>
    </location>
    <ligand>
        <name>Mg(2+)</name>
        <dbReference type="ChEBI" id="CHEBI:18420"/>
    </ligand>
</feature>
<dbReference type="GO" id="GO:0004615">
    <property type="term" value="F:phosphomannomutase activity"/>
    <property type="evidence" value="ECO:0007669"/>
    <property type="project" value="TreeGrafter"/>
</dbReference>
<proteinExistence type="inferred from homology"/>
<dbReference type="Pfam" id="PF02878">
    <property type="entry name" value="PGM_PMM_I"/>
    <property type="match status" value="1"/>
</dbReference>
<dbReference type="GO" id="GO:0000287">
    <property type="term" value="F:magnesium ion binding"/>
    <property type="evidence" value="ECO:0007669"/>
    <property type="project" value="UniProtKB-UniRule"/>
</dbReference>
<dbReference type="InterPro" id="IPR005846">
    <property type="entry name" value="A-D-PHexomutase_a/b/a-III"/>
</dbReference>
<feature type="binding site" evidence="6">
    <location>
        <position position="277"/>
    </location>
    <ligand>
        <name>Mg(2+)</name>
        <dbReference type="ChEBI" id="CHEBI:18420"/>
    </ligand>
</feature>
<evidence type="ECO:0000256" key="4">
    <source>
        <dbReference type="ARBA" id="ARBA00022842"/>
    </source>
</evidence>
<comment type="cofactor">
    <cofactor evidence="6">
        <name>Mg(2+)</name>
        <dbReference type="ChEBI" id="CHEBI:18420"/>
    </cofactor>
    <text evidence="6">Binds 1 Mg(2+) ion per subunit.</text>
</comment>
<feature type="binding site" evidence="6">
    <location>
        <position position="275"/>
    </location>
    <ligand>
        <name>Mg(2+)</name>
        <dbReference type="ChEBI" id="CHEBI:18420"/>
    </ligand>
</feature>
<dbReference type="InterPro" id="IPR005844">
    <property type="entry name" value="A-D-PHexomutase_a/b/a-I"/>
</dbReference>
<feature type="domain" description="Alpha-D-phosphohexomutase alpha/beta/alpha" evidence="9">
    <location>
        <begin position="189"/>
        <end position="286"/>
    </location>
</feature>
<comment type="PTM">
    <text evidence="6">Activated by phosphorylation.</text>
</comment>
<dbReference type="Proteomes" id="UP000199533">
    <property type="component" value="Unassembled WGS sequence"/>
</dbReference>
<gene>
    <name evidence="6" type="primary">glmM</name>
    <name evidence="11" type="ORF">SAMN05216302_10193</name>
</gene>
<keyword evidence="12" id="KW-1185">Reference proteome</keyword>
<dbReference type="Pfam" id="PF02880">
    <property type="entry name" value="PGM_PMM_III"/>
    <property type="match status" value="1"/>
</dbReference>
<evidence type="ECO:0000256" key="2">
    <source>
        <dbReference type="ARBA" id="ARBA00022553"/>
    </source>
</evidence>
<dbReference type="STRING" id="52441.SAMN05216302_10193"/>
<feature type="domain" description="Alpha-D-phosphohexomutase alpha/beta/alpha" evidence="8">
    <location>
        <begin position="30"/>
        <end position="166"/>
    </location>
</feature>
<dbReference type="GO" id="GO:0008966">
    <property type="term" value="F:phosphoglucosamine mutase activity"/>
    <property type="evidence" value="ECO:0007669"/>
    <property type="project" value="UniProtKB-UniRule"/>
</dbReference>
<dbReference type="HAMAP" id="MF_01554_B">
    <property type="entry name" value="GlmM_B"/>
    <property type="match status" value="1"/>
</dbReference>
<dbReference type="Pfam" id="PF00408">
    <property type="entry name" value="PGM_PMM_IV"/>
    <property type="match status" value="1"/>
</dbReference>
<evidence type="ECO:0000256" key="5">
    <source>
        <dbReference type="ARBA" id="ARBA00023235"/>
    </source>
</evidence>
<keyword evidence="4 6" id="KW-0460">Magnesium</keyword>
<feature type="active site" description="Phosphoserine intermediate" evidence="6">
    <location>
        <position position="134"/>
    </location>
</feature>
<dbReference type="FunFam" id="3.40.120.10:FF:000001">
    <property type="entry name" value="Phosphoglucosamine mutase"/>
    <property type="match status" value="1"/>
</dbReference>
<feature type="domain" description="Alpha-D-phosphohexomutase C-terminal" evidence="7">
    <location>
        <begin position="405"/>
        <end position="469"/>
    </location>
</feature>
<dbReference type="CDD" id="cd05802">
    <property type="entry name" value="GlmM"/>
    <property type="match status" value="1"/>
</dbReference>
<dbReference type="InterPro" id="IPR036900">
    <property type="entry name" value="A-D-PHexomutase_C_sf"/>
</dbReference>
<dbReference type="FunFam" id="3.40.120.10:FF:000003">
    <property type="entry name" value="Phosphoglucosamine mutase"/>
    <property type="match status" value="1"/>
</dbReference>
<feature type="domain" description="Alpha-D-phosphohexomutase alpha/beta/alpha" evidence="10">
    <location>
        <begin position="290"/>
        <end position="397"/>
    </location>
</feature>
<dbReference type="GO" id="GO:0005975">
    <property type="term" value="P:carbohydrate metabolic process"/>
    <property type="evidence" value="ECO:0007669"/>
    <property type="project" value="InterPro"/>
</dbReference>
<accession>A0A1I4D383</accession>
<dbReference type="Pfam" id="PF02879">
    <property type="entry name" value="PGM_PMM_II"/>
    <property type="match status" value="1"/>
</dbReference>
<keyword evidence="5 6" id="KW-0413">Isomerase</keyword>
<dbReference type="SUPFAM" id="SSF55957">
    <property type="entry name" value="Phosphoglucomutase, C-terminal domain"/>
    <property type="match status" value="1"/>
</dbReference>
<dbReference type="InterPro" id="IPR005843">
    <property type="entry name" value="A-D-PHexomutase_C"/>
</dbReference>
<dbReference type="InterPro" id="IPR006352">
    <property type="entry name" value="GlmM_bact"/>
</dbReference>